<dbReference type="KEGG" id="tnr:Thena_0371"/>
<dbReference type="InterPro" id="IPR006016">
    <property type="entry name" value="UspA"/>
</dbReference>
<sequence>MSKTILAAIRDVMSDRSVLKMAIDLAKDEGAKLVICHVINRSEDLGVFNPAAEAALVYKAERMLEEAIDIAKKNNVDAIKVVKVGRPSERISELAKQLNASNIVLGNRKLKGIRNWLFSEFSTGFNLKNTTLVSVEK</sequence>
<evidence type="ECO:0000259" key="2">
    <source>
        <dbReference type="Pfam" id="PF00582"/>
    </source>
</evidence>
<dbReference type="Pfam" id="PF00582">
    <property type="entry name" value="Usp"/>
    <property type="match status" value="1"/>
</dbReference>
<comment type="similarity">
    <text evidence="1">Belongs to the universal stress protein A family.</text>
</comment>
<gene>
    <name evidence="3" type="ORF">Thena_0371</name>
</gene>
<evidence type="ECO:0000313" key="4">
    <source>
        <dbReference type="Proteomes" id="UP000011765"/>
    </source>
</evidence>
<accession>M1E4C9</accession>
<dbReference type="PANTHER" id="PTHR46268:SF6">
    <property type="entry name" value="UNIVERSAL STRESS PROTEIN UP12"/>
    <property type="match status" value="1"/>
</dbReference>
<dbReference type="CDD" id="cd00293">
    <property type="entry name" value="USP-like"/>
    <property type="match status" value="1"/>
</dbReference>
<protein>
    <submittedName>
        <fullName evidence="3">UspA domain-containing protein</fullName>
    </submittedName>
</protein>
<dbReference type="HOGENOM" id="CLU_1864202_0_0_9"/>
<dbReference type="OrthoDB" id="9794782at2"/>
<dbReference type="RefSeq" id="WP_013755746.1">
    <property type="nucleotide sequence ID" value="NC_015499.1"/>
</dbReference>
<dbReference type="PANTHER" id="PTHR46268">
    <property type="entry name" value="STRESS RESPONSE PROTEIN NHAX"/>
    <property type="match status" value="1"/>
</dbReference>
<feature type="domain" description="UspA" evidence="2">
    <location>
        <begin position="1"/>
        <end position="120"/>
    </location>
</feature>
<proteinExistence type="inferred from homology"/>
<evidence type="ECO:0000313" key="3">
    <source>
        <dbReference type="EMBL" id="AEE14017.1"/>
    </source>
</evidence>
<name>M1E4C9_9BACT</name>
<dbReference type="InterPro" id="IPR014729">
    <property type="entry name" value="Rossmann-like_a/b/a_fold"/>
</dbReference>
<keyword evidence="4" id="KW-1185">Reference proteome</keyword>
<dbReference type="Gene3D" id="3.40.50.620">
    <property type="entry name" value="HUPs"/>
    <property type="match status" value="1"/>
</dbReference>
<evidence type="ECO:0000256" key="1">
    <source>
        <dbReference type="ARBA" id="ARBA00008791"/>
    </source>
</evidence>
<dbReference type="eggNOG" id="COG0589">
    <property type="taxonomic scope" value="Bacteria"/>
</dbReference>
<dbReference type="Proteomes" id="UP000011765">
    <property type="component" value="Chromosome"/>
</dbReference>
<dbReference type="EMBL" id="CP002690">
    <property type="protein sequence ID" value="AEE14017.1"/>
    <property type="molecule type" value="Genomic_DNA"/>
</dbReference>
<reference evidence="3 4" key="1">
    <citation type="submission" date="2011-04" db="EMBL/GenBank/DDBJ databases">
        <title>The complete genome of Thermodesulfobium narugense DSM 14796.</title>
        <authorList>
            <consortium name="US DOE Joint Genome Institute (JGI-PGF)"/>
            <person name="Lucas S."/>
            <person name="Han J."/>
            <person name="Lapidus A."/>
            <person name="Bruce D."/>
            <person name="Goodwin L."/>
            <person name="Pitluck S."/>
            <person name="Peters L."/>
            <person name="Kyrpides N."/>
            <person name="Mavromatis K."/>
            <person name="Pagani I."/>
            <person name="Ivanova N."/>
            <person name="Ovchinnikova G."/>
            <person name="Zhang X."/>
            <person name="Saunders L."/>
            <person name="Detter J.C."/>
            <person name="Tapia R."/>
            <person name="Han C."/>
            <person name="Land M."/>
            <person name="Hauser L."/>
            <person name="Markowitz V."/>
            <person name="Cheng J.-F."/>
            <person name="Hugenholtz P."/>
            <person name="Woyke T."/>
            <person name="Wu D."/>
            <person name="Spring S."/>
            <person name="Schroeder M."/>
            <person name="Brambilla E."/>
            <person name="Klenk H.-P."/>
            <person name="Eisen J.A."/>
        </authorList>
    </citation>
    <scope>NUCLEOTIDE SEQUENCE [LARGE SCALE GENOMIC DNA]</scope>
    <source>
        <strain evidence="3 4">DSM 14796</strain>
    </source>
</reference>
<dbReference type="SUPFAM" id="SSF52402">
    <property type="entry name" value="Adenine nucleotide alpha hydrolases-like"/>
    <property type="match status" value="1"/>
</dbReference>
<dbReference type="AlphaFoldDB" id="M1E4C9"/>
<organism evidence="3 4">
    <name type="scientific">Thermodesulfobium narugense DSM 14796</name>
    <dbReference type="NCBI Taxonomy" id="747365"/>
    <lineage>
        <taxon>Bacteria</taxon>
        <taxon>Pseudomonadati</taxon>
        <taxon>Thermodesulfobiota</taxon>
        <taxon>Thermodesulfobiia</taxon>
        <taxon>Thermodesulfobiales</taxon>
        <taxon>Thermodesulfobiaceae</taxon>
        <taxon>Thermodesulfobium</taxon>
    </lineage>
</organism>